<feature type="transmembrane region" description="Helical" evidence="2">
    <location>
        <begin position="83"/>
        <end position="101"/>
    </location>
</feature>
<keyword evidence="2" id="KW-1133">Transmembrane helix</keyword>
<comment type="caution">
    <text evidence="3">The sequence shown here is derived from an EMBL/GenBank/DDBJ whole genome shotgun (WGS) entry which is preliminary data.</text>
</comment>
<dbReference type="Pfam" id="PF10935">
    <property type="entry name" value="DUF2637"/>
    <property type="match status" value="1"/>
</dbReference>
<feature type="transmembrane region" description="Helical" evidence="2">
    <location>
        <begin position="14"/>
        <end position="33"/>
    </location>
</feature>
<dbReference type="RefSeq" id="WP_281904883.1">
    <property type="nucleotide sequence ID" value="NZ_BSDI01000074.1"/>
</dbReference>
<evidence type="ECO:0008006" key="5">
    <source>
        <dbReference type="Google" id="ProtNLM"/>
    </source>
</evidence>
<dbReference type="Proteomes" id="UP001144280">
    <property type="component" value="Unassembled WGS sequence"/>
</dbReference>
<evidence type="ECO:0000313" key="4">
    <source>
        <dbReference type="Proteomes" id="UP001144280"/>
    </source>
</evidence>
<dbReference type="InterPro" id="IPR021235">
    <property type="entry name" value="DUF2637"/>
</dbReference>
<accession>A0ABQ5RA28</accession>
<reference evidence="3" key="1">
    <citation type="submission" date="2022-12" db="EMBL/GenBank/DDBJ databases">
        <title>New Phytohabitans aurantiacus sp. RD004123 nov., an actinomycete isolated from soil.</title>
        <authorList>
            <person name="Triningsih D.W."/>
            <person name="Harunari E."/>
            <person name="Igarashi Y."/>
        </authorList>
    </citation>
    <scope>NUCLEOTIDE SEQUENCE</scope>
    <source>
        <strain evidence="3">RD004123</strain>
    </source>
</reference>
<organism evidence="3 4">
    <name type="scientific">Phytohabitans aurantiacus</name>
    <dbReference type="NCBI Taxonomy" id="3016789"/>
    <lineage>
        <taxon>Bacteria</taxon>
        <taxon>Bacillati</taxon>
        <taxon>Actinomycetota</taxon>
        <taxon>Actinomycetes</taxon>
        <taxon>Micromonosporales</taxon>
        <taxon>Micromonosporaceae</taxon>
    </lineage>
</organism>
<keyword evidence="4" id="KW-1185">Reference proteome</keyword>
<name>A0ABQ5RA28_9ACTN</name>
<evidence type="ECO:0000256" key="2">
    <source>
        <dbReference type="SAM" id="Phobius"/>
    </source>
</evidence>
<evidence type="ECO:0000256" key="1">
    <source>
        <dbReference type="SAM" id="MobiDB-lite"/>
    </source>
</evidence>
<feature type="transmembrane region" description="Helical" evidence="2">
    <location>
        <begin position="107"/>
        <end position="128"/>
    </location>
</feature>
<proteinExistence type="predicted"/>
<keyword evidence="2" id="KW-0472">Membrane</keyword>
<protein>
    <recommendedName>
        <fullName evidence="5">DUF2637 domain-containing protein</fullName>
    </recommendedName>
</protein>
<sequence length="276" mass="29673">MSSIARRPSRADRATRGLAVTTVTALTGLGVYVSYRHMLTLAHRHGVHGLDAHAFPLFVDGLDLIAILVLLADRRNHRHSGPLPWTVLVLGAVVSLAANVAVAADNWIARAISGISAVALLAAAKLLAHLFDSSVAFEPVAGAAPIEQVDPQPSYDHENGEDEPRVVTVDPVGRQGRRWLSTDASRRVPTTPDAYARWRHVWHATKHLHAATEDAARTHRVSLRTLQFIRAAGHDGLLDTPPTAPGHRPSAGADPTLDRDASAPSEAHQPLPDRSQ</sequence>
<gene>
    <name evidence="3" type="ORF">Pa4123_82850</name>
</gene>
<keyword evidence="2" id="KW-0812">Transmembrane</keyword>
<dbReference type="EMBL" id="BSDI01000074">
    <property type="protein sequence ID" value="GLI03007.1"/>
    <property type="molecule type" value="Genomic_DNA"/>
</dbReference>
<feature type="transmembrane region" description="Helical" evidence="2">
    <location>
        <begin position="53"/>
        <end position="71"/>
    </location>
</feature>
<evidence type="ECO:0000313" key="3">
    <source>
        <dbReference type="EMBL" id="GLI03007.1"/>
    </source>
</evidence>
<feature type="region of interest" description="Disordered" evidence="1">
    <location>
        <begin position="235"/>
        <end position="276"/>
    </location>
</feature>